<dbReference type="EMBL" id="FQZG01000027">
    <property type="protein sequence ID" value="SHJ11501.1"/>
    <property type="molecule type" value="Genomic_DNA"/>
</dbReference>
<reference evidence="2 3" key="1">
    <citation type="submission" date="2016-11" db="EMBL/GenBank/DDBJ databases">
        <authorList>
            <person name="Jaros S."/>
            <person name="Januszkiewicz K."/>
            <person name="Wedrychowicz H."/>
        </authorList>
    </citation>
    <scope>NUCLEOTIDE SEQUENCE [LARGE SCALE GENOMIC DNA]</scope>
    <source>
        <strain evidence="2 3">DSM 12906</strain>
    </source>
</reference>
<dbReference type="SUPFAM" id="SSF159888">
    <property type="entry name" value="YdhG-like"/>
    <property type="match status" value="1"/>
</dbReference>
<dbReference type="InterPro" id="IPR014922">
    <property type="entry name" value="YdhG-like"/>
</dbReference>
<dbReference type="Proteomes" id="UP000184512">
    <property type="component" value="Unassembled WGS sequence"/>
</dbReference>
<keyword evidence="3" id="KW-1185">Reference proteome</keyword>
<gene>
    <name evidence="2" type="ORF">SAMN02745244_01753</name>
</gene>
<dbReference type="AlphaFoldDB" id="A0A1M6GNG4"/>
<name>A0A1M6GNG4_9ACTN</name>
<proteinExistence type="predicted"/>
<feature type="domain" description="YdhG-like" evidence="1">
    <location>
        <begin position="21"/>
        <end position="107"/>
    </location>
</feature>
<dbReference type="Gene3D" id="3.90.1150.200">
    <property type="match status" value="1"/>
</dbReference>
<organism evidence="2 3">
    <name type="scientific">Tessaracoccus bendigoensis DSM 12906</name>
    <dbReference type="NCBI Taxonomy" id="1123357"/>
    <lineage>
        <taxon>Bacteria</taxon>
        <taxon>Bacillati</taxon>
        <taxon>Actinomycetota</taxon>
        <taxon>Actinomycetes</taxon>
        <taxon>Propionibacteriales</taxon>
        <taxon>Propionibacteriaceae</taxon>
        <taxon>Tessaracoccus</taxon>
    </lineage>
</organism>
<accession>A0A1M6GNG4</accession>
<dbReference type="Pfam" id="PF08818">
    <property type="entry name" value="DUF1801"/>
    <property type="match status" value="1"/>
</dbReference>
<sequence length="114" mass="12491">MGSIDDYLAKLDPLDAAVIDHAYRVAKEVVPEAEQGQGYGMPALTYHGKPLLSVMRAKKHFGMYPFSAKVIESSVYLLAGFDCGKGTIRFMPGHPLPDPTLAAIVERRRDEIDG</sequence>
<dbReference type="RefSeq" id="WP_073187202.1">
    <property type="nucleotide sequence ID" value="NZ_FQZG01000027.1"/>
</dbReference>
<evidence type="ECO:0000259" key="1">
    <source>
        <dbReference type="Pfam" id="PF08818"/>
    </source>
</evidence>
<evidence type="ECO:0000313" key="2">
    <source>
        <dbReference type="EMBL" id="SHJ11501.1"/>
    </source>
</evidence>
<evidence type="ECO:0000313" key="3">
    <source>
        <dbReference type="Proteomes" id="UP000184512"/>
    </source>
</evidence>
<protein>
    <recommendedName>
        <fullName evidence="1">YdhG-like domain-containing protein</fullName>
    </recommendedName>
</protein>
<dbReference type="OrthoDB" id="3236524at2"/>
<dbReference type="STRING" id="1123357.SAMN02745244_01753"/>